<accession>A0A3P7EJZ1</accession>
<organism evidence="2 3">
    <name type="scientific">Wuchereria bancrofti</name>
    <dbReference type="NCBI Taxonomy" id="6293"/>
    <lineage>
        <taxon>Eukaryota</taxon>
        <taxon>Metazoa</taxon>
        <taxon>Ecdysozoa</taxon>
        <taxon>Nematoda</taxon>
        <taxon>Chromadorea</taxon>
        <taxon>Rhabditida</taxon>
        <taxon>Spirurina</taxon>
        <taxon>Spiruromorpha</taxon>
        <taxon>Filarioidea</taxon>
        <taxon>Onchocercidae</taxon>
        <taxon>Wuchereria</taxon>
    </lineage>
</organism>
<reference evidence="2 3" key="1">
    <citation type="submission" date="2018-11" db="EMBL/GenBank/DDBJ databases">
        <authorList>
            <consortium name="Pathogen Informatics"/>
        </authorList>
    </citation>
    <scope>NUCLEOTIDE SEQUENCE [LARGE SCALE GENOMIC DNA]</scope>
</reference>
<keyword evidence="3" id="KW-1185">Reference proteome</keyword>
<name>A0A3P7EJZ1_WUCBA</name>
<protein>
    <submittedName>
        <fullName evidence="2">Uncharacterized protein</fullName>
    </submittedName>
</protein>
<sequence>MNRTSSTQIRPIVVEVKAMIVVSRSYPVYCHMSYLRLDYLLLLSFLQIISTIWLLPIMVSK</sequence>
<dbReference type="AlphaFoldDB" id="A0A3P7EJZ1"/>
<evidence type="ECO:0000256" key="1">
    <source>
        <dbReference type="SAM" id="Phobius"/>
    </source>
</evidence>
<proteinExistence type="predicted"/>
<keyword evidence="1" id="KW-0812">Transmembrane</keyword>
<evidence type="ECO:0000313" key="2">
    <source>
        <dbReference type="EMBL" id="VDM16727.1"/>
    </source>
</evidence>
<keyword evidence="1" id="KW-1133">Transmembrane helix</keyword>
<feature type="transmembrane region" description="Helical" evidence="1">
    <location>
        <begin position="39"/>
        <end position="59"/>
    </location>
</feature>
<dbReference type="Proteomes" id="UP000270924">
    <property type="component" value="Unassembled WGS sequence"/>
</dbReference>
<dbReference type="InParanoid" id="A0A3P7EJZ1"/>
<keyword evidence="1" id="KW-0472">Membrane</keyword>
<evidence type="ECO:0000313" key="3">
    <source>
        <dbReference type="Proteomes" id="UP000270924"/>
    </source>
</evidence>
<dbReference type="EMBL" id="UYWW01009471">
    <property type="protein sequence ID" value="VDM16727.1"/>
    <property type="molecule type" value="Genomic_DNA"/>
</dbReference>
<gene>
    <name evidence="2" type="ORF">WBA_LOCUS9510</name>
</gene>